<dbReference type="HAMAP" id="MF_00079">
    <property type="entry name" value="HisG_Long"/>
    <property type="match status" value="1"/>
</dbReference>
<dbReference type="SUPFAM" id="SSF53850">
    <property type="entry name" value="Periplasmic binding protein-like II"/>
    <property type="match status" value="1"/>
</dbReference>
<keyword evidence="11" id="KW-0479">Metal-binding</keyword>
<dbReference type="GO" id="GO:0005737">
    <property type="term" value="C:cytoplasm"/>
    <property type="evidence" value="ECO:0007669"/>
    <property type="project" value="UniProtKB-SubCell"/>
</dbReference>
<dbReference type="RefSeq" id="WP_163964157.1">
    <property type="nucleotide sequence ID" value="NZ_JAAGNX010000002.1"/>
</dbReference>
<comment type="similarity">
    <text evidence="3 11">Belongs to the ATP phosphoribosyltransferase family. Long subfamily.</text>
</comment>
<dbReference type="SUPFAM" id="SSF54913">
    <property type="entry name" value="GlnB-like"/>
    <property type="match status" value="1"/>
</dbReference>
<dbReference type="InterPro" id="IPR013115">
    <property type="entry name" value="HisG_C"/>
</dbReference>
<dbReference type="Gene3D" id="3.40.190.10">
    <property type="entry name" value="Periplasmic binding protein-like II"/>
    <property type="match status" value="2"/>
</dbReference>
<organism evidence="14 15">
    <name type="scientific">Oceanipulchritudo coccoides</name>
    <dbReference type="NCBI Taxonomy" id="2706888"/>
    <lineage>
        <taxon>Bacteria</taxon>
        <taxon>Pseudomonadati</taxon>
        <taxon>Verrucomicrobiota</taxon>
        <taxon>Opitutia</taxon>
        <taxon>Puniceicoccales</taxon>
        <taxon>Oceanipulchritudinaceae</taxon>
        <taxon>Oceanipulchritudo</taxon>
    </lineage>
</organism>
<sequence>MFKVAIPNKGSLSEGAVEILSDAGYRCKRHSRELVVRDAEHDVEFIFLRPRDIAVYVGSGLVNAGITGRDLAQDSEAAVEECLSLNLGRSRFCYAVPKGSGITPDTLGGKRIATSYASIVRQDLKKRGIEAQVVRLDGAVEISIKLGVADVIADVVESGRTLVEAGLEITGDPIMKSEAVVIHRKGNSPDEALNLLLKRLEGILVAREYVLLEYVVPRNSIDAACAITPGVKSPTVSPVNEAGWVAVAAMVKAAGLNRIIDQLGELQAKGIIAQEIKTCRL</sequence>
<comment type="cofactor">
    <cofactor evidence="11">
        <name>Mg(2+)</name>
        <dbReference type="ChEBI" id="CHEBI:18420"/>
    </cofactor>
</comment>
<dbReference type="GO" id="GO:0000287">
    <property type="term" value="F:magnesium ion binding"/>
    <property type="evidence" value="ECO:0007669"/>
    <property type="project" value="UniProtKB-UniRule"/>
</dbReference>
<dbReference type="Gene3D" id="3.30.70.120">
    <property type="match status" value="1"/>
</dbReference>
<proteinExistence type="inferred from homology"/>
<dbReference type="NCBIfam" id="TIGR03455">
    <property type="entry name" value="HisG_C-term"/>
    <property type="match status" value="1"/>
</dbReference>
<evidence type="ECO:0000313" key="15">
    <source>
        <dbReference type="Proteomes" id="UP000478417"/>
    </source>
</evidence>
<comment type="activity regulation">
    <text evidence="11">Feedback inhibited by histidine.</text>
</comment>
<dbReference type="Proteomes" id="UP000478417">
    <property type="component" value="Unassembled WGS sequence"/>
</dbReference>
<keyword evidence="11" id="KW-0963">Cytoplasm</keyword>
<keyword evidence="9 11" id="KW-0368">Histidine biosynthesis</keyword>
<evidence type="ECO:0000256" key="3">
    <source>
        <dbReference type="ARBA" id="ARBA00007955"/>
    </source>
</evidence>
<protein>
    <recommendedName>
        <fullName evidence="5 11">ATP phosphoribosyltransferase</fullName>
        <shortName evidence="11">ATP-PRT</shortName>
        <shortName evidence="11">ATP-PRTase</shortName>
        <ecNumber evidence="4 11">2.4.2.17</ecNumber>
    </recommendedName>
</protein>
<keyword evidence="15" id="KW-1185">Reference proteome</keyword>
<evidence type="ECO:0000313" key="14">
    <source>
        <dbReference type="EMBL" id="NDV62353.1"/>
    </source>
</evidence>
<evidence type="ECO:0000256" key="7">
    <source>
        <dbReference type="ARBA" id="ARBA00022676"/>
    </source>
</evidence>
<keyword evidence="11" id="KW-0547">Nucleotide-binding</keyword>
<dbReference type="Pfam" id="PF01634">
    <property type="entry name" value="HisG"/>
    <property type="match status" value="1"/>
</dbReference>
<dbReference type="EMBL" id="JAAGNX010000002">
    <property type="protein sequence ID" value="NDV62353.1"/>
    <property type="molecule type" value="Genomic_DNA"/>
</dbReference>
<evidence type="ECO:0000256" key="8">
    <source>
        <dbReference type="ARBA" id="ARBA00022679"/>
    </source>
</evidence>
<keyword evidence="7 11" id="KW-0328">Glycosyltransferase</keyword>
<evidence type="ECO:0000259" key="12">
    <source>
        <dbReference type="Pfam" id="PF01634"/>
    </source>
</evidence>
<keyword evidence="11" id="KW-0460">Magnesium</keyword>
<keyword evidence="11" id="KW-0067">ATP-binding</keyword>
<accession>A0A6B2M0W2</accession>
<name>A0A6B2M0W2_9BACT</name>
<dbReference type="InterPro" id="IPR011322">
    <property type="entry name" value="N-reg_PII-like_a/b"/>
</dbReference>
<keyword evidence="8 11" id="KW-0808">Transferase</keyword>
<evidence type="ECO:0000256" key="9">
    <source>
        <dbReference type="ARBA" id="ARBA00023102"/>
    </source>
</evidence>
<evidence type="ECO:0000256" key="2">
    <source>
        <dbReference type="ARBA" id="ARBA00004667"/>
    </source>
</evidence>
<dbReference type="PANTHER" id="PTHR21403:SF8">
    <property type="entry name" value="ATP PHOSPHORIBOSYLTRANSFERASE"/>
    <property type="match status" value="1"/>
</dbReference>
<dbReference type="UniPathway" id="UPA00031">
    <property type="reaction ID" value="UER00006"/>
</dbReference>
<dbReference type="InterPro" id="IPR001348">
    <property type="entry name" value="ATP_PRibTrfase_HisG"/>
</dbReference>
<dbReference type="PANTHER" id="PTHR21403">
    <property type="entry name" value="ATP PHOSPHORIBOSYLTRANSFERASE ATP-PRTASE"/>
    <property type="match status" value="1"/>
</dbReference>
<reference evidence="14 15" key="1">
    <citation type="submission" date="2020-02" db="EMBL/GenBank/DDBJ databases">
        <title>Albibacoteraceae fam. nov., the first described family within the subdivision 4 Verrucomicrobia.</title>
        <authorList>
            <person name="Xi F."/>
        </authorList>
    </citation>
    <scope>NUCLEOTIDE SEQUENCE [LARGE SCALE GENOMIC DNA]</scope>
    <source>
        <strain evidence="14 15">CK1056</strain>
    </source>
</reference>
<dbReference type="Pfam" id="PF08029">
    <property type="entry name" value="HisG_C"/>
    <property type="match status" value="1"/>
</dbReference>
<comment type="caution">
    <text evidence="14">The sequence shown here is derived from an EMBL/GenBank/DDBJ whole genome shotgun (WGS) entry which is preliminary data.</text>
</comment>
<comment type="catalytic activity">
    <reaction evidence="1 11">
        <text>1-(5-phospho-beta-D-ribosyl)-ATP + diphosphate = 5-phospho-alpha-D-ribose 1-diphosphate + ATP</text>
        <dbReference type="Rhea" id="RHEA:18473"/>
        <dbReference type="ChEBI" id="CHEBI:30616"/>
        <dbReference type="ChEBI" id="CHEBI:33019"/>
        <dbReference type="ChEBI" id="CHEBI:58017"/>
        <dbReference type="ChEBI" id="CHEBI:73183"/>
        <dbReference type="EC" id="2.4.2.17"/>
    </reaction>
</comment>
<comment type="function">
    <text evidence="10 11">Catalyzes the condensation of ATP and 5-phosphoribose 1-diphosphate to form N'-(5'-phosphoribosyl)-ATP (PR-ATP). Has a crucial role in the pathway because the rate of histidine biosynthesis seems to be controlled primarily by regulation of HisG enzymatic activity.</text>
</comment>
<evidence type="ECO:0000259" key="13">
    <source>
        <dbReference type="Pfam" id="PF08029"/>
    </source>
</evidence>
<feature type="domain" description="ATP phosphoribosyltransferase catalytic" evidence="12">
    <location>
        <begin position="49"/>
        <end position="201"/>
    </location>
</feature>
<dbReference type="AlphaFoldDB" id="A0A6B2M0W2"/>
<evidence type="ECO:0000256" key="4">
    <source>
        <dbReference type="ARBA" id="ARBA00011946"/>
    </source>
</evidence>
<dbReference type="InterPro" id="IPR015867">
    <property type="entry name" value="N-reg_PII/ATP_PRibTrfase_C"/>
</dbReference>
<dbReference type="EC" id="2.4.2.17" evidence="4 11"/>
<evidence type="ECO:0000256" key="5">
    <source>
        <dbReference type="ARBA" id="ARBA00020998"/>
    </source>
</evidence>
<dbReference type="PROSITE" id="PS01316">
    <property type="entry name" value="ATP_P_PHORIBOSYLTR"/>
    <property type="match status" value="1"/>
</dbReference>
<evidence type="ECO:0000256" key="6">
    <source>
        <dbReference type="ARBA" id="ARBA00022605"/>
    </source>
</evidence>
<keyword evidence="6 11" id="KW-0028">Amino-acid biosynthesis</keyword>
<evidence type="ECO:0000256" key="1">
    <source>
        <dbReference type="ARBA" id="ARBA00000915"/>
    </source>
</evidence>
<dbReference type="GO" id="GO:0005524">
    <property type="term" value="F:ATP binding"/>
    <property type="evidence" value="ECO:0007669"/>
    <property type="project" value="UniProtKB-KW"/>
</dbReference>
<evidence type="ECO:0000256" key="10">
    <source>
        <dbReference type="ARBA" id="ARBA00024861"/>
    </source>
</evidence>
<comment type="subcellular location">
    <subcellularLocation>
        <location evidence="11">Cytoplasm</location>
    </subcellularLocation>
</comment>
<dbReference type="NCBIfam" id="TIGR00070">
    <property type="entry name" value="hisG"/>
    <property type="match status" value="1"/>
</dbReference>
<gene>
    <name evidence="11" type="primary">hisG</name>
    <name evidence="14" type="ORF">G0Q06_07825</name>
</gene>
<comment type="pathway">
    <text evidence="2 11">Amino-acid biosynthesis; L-histidine biosynthesis; L-histidine from 5-phospho-alpha-D-ribose 1-diphosphate: step 1/9.</text>
</comment>
<dbReference type="InterPro" id="IPR018198">
    <property type="entry name" value="ATP_PRibTrfase_CS"/>
</dbReference>
<dbReference type="GO" id="GO:0003879">
    <property type="term" value="F:ATP phosphoribosyltransferase activity"/>
    <property type="evidence" value="ECO:0007669"/>
    <property type="project" value="UniProtKB-UniRule"/>
</dbReference>
<evidence type="ECO:0000256" key="11">
    <source>
        <dbReference type="HAMAP-Rule" id="MF_00079"/>
    </source>
</evidence>
<dbReference type="InterPro" id="IPR013820">
    <property type="entry name" value="ATP_PRibTrfase_cat"/>
</dbReference>
<feature type="domain" description="Histidine biosynthesis HisG C-terminal" evidence="13">
    <location>
        <begin position="206"/>
        <end position="277"/>
    </location>
</feature>
<dbReference type="GO" id="GO:0000105">
    <property type="term" value="P:L-histidine biosynthetic process"/>
    <property type="evidence" value="ECO:0007669"/>
    <property type="project" value="UniProtKB-UniRule"/>
</dbReference>
<dbReference type="InterPro" id="IPR020621">
    <property type="entry name" value="ATP-PRT_HisG_long"/>
</dbReference>